<dbReference type="InterPro" id="IPR027417">
    <property type="entry name" value="P-loop_NTPase"/>
</dbReference>
<gene>
    <name evidence="2" type="primary">lon_2</name>
    <name evidence="2" type="ORF">PSAL_021880</name>
</gene>
<dbReference type="GO" id="GO:0005524">
    <property type="term" value="F:ATP binding"/>
    <property type="evidence" value="ECO:0007669"/>
    <property type="project" value="InterPro"/>
</dbReference>
<dbReference type="InterPro" id="IPR003593">
    <property type="entry name" value="AAA+_ATPase"/>
</dbReference>
<organism evidence="2 3">
    <name type="scientific">Pseudooceanicola algae</name>
    <dbReference type="NCBI Taxonomy" id="1537215"/>
    <lineage>
        <taxon>Bacteria</taxon>
        <taxon>Pseudomonadati</taxon>
        <taxon>Pseudomonadota</taxon>
        <taxon>Alphaproteobacteria</taxon>
        <taxon>Rhodobacterales</taxon>
        <taxon>Paracoccaceae</taxon>
        <taxon>Pseudooceanicola</taxon>
    </lineage>
</organism>
<evidence type="ECO:0000313" key="2">
    <source>
        <dbReference type="EMBL" id="QPM90945.1"/>
    </source>
</evidence>
<dbReference type="PANTHER" id="PTHR43718">
    <property type="entry name" value="LON PROTEASE"/>
    <property type="match status" value="1"/>
</dbReference>
<dbReference type="PANTHER" id="PTHR43718:SF2">
    <property type="entry name" value="LON PROTEASE HOMOLOG, MITOCHONDRIAL"/>
    <property type="match status" value="1"/>
</dbReference>
<keyword evidence="3" id="KW-1185">Reference proteome</keyword>
<dbReference type="InterPro" id="IPR027065">
    <property type="entry name" value="Lon_Prtase"/>
</dbReference>
<dbReference type="Gene3D" id="3.40.50.300">
    <property type="entry name" value="P-loop containing nucleotide triphosphate hydrolases"/>
    <property type="match status" value="1"/>
</dbReference>
<dbReference type="EMBL" id="CP060436">
    <property type="protein sequence ID" value="QPM90945.1"/>
    <property type="molecule type" value="Genomic_DNA"/>
</dbReference>
<dbReference type="EC" id="3.4.21.53" evidence="2"/>
<dbReference type="OrthoDB" id="5297432at2"/>
<feature type="domain" description="AAA+ ATPase" evidence="1">
    <location>
        <begin position="168"/>
        <end position="318"/>
    </location>
</feature>
<evidence type="ECO:0000313" key="3">
    <source>
        <dbReference type="Proteomes" id="UP000283786"/>
    </source>
</evidence>
<dbReference type="SMART" id="SM00382">
    <property type="entry name" value="AAA"/>
    <property type="match status" value="1"/>
</dbReference>
<dbReference type="GO" id="GO:0004252">
    <property type="term" value="F:serine-type endopeptidase activity"/>
    <property type="evidence" value="ECO:0007669"/>
    <property type="project" value="UniProtKB-EC"/>
</dbReference>
<evidence type="ECO:0000259" key="1">
    <source>
        <dbReference type="SMART" id="SM00382"/>
    </source>
</evidence>
<keyword evidence="2" id="KW-0378">Hydrolase</keyword>
<sequence length="381" mass="42750">MTAVMAAGGAMTKAPSMPKIRFILSKQPDPAFDEAAIIKRLTEFYTDLQDKRQISEGIPQEKRAAHNELWQYPQNELPKSLEIRIRRWAQKIHRRHLKEVEPTRLSREDRAMLEGCRDGVEIFDLRSAHHIDEIAAALHAEFPWVSEATTHVWRSLHHNRASDRPGARFSPVLLDGPPGIGKSAWAKRLAQLLETPDMTLDATGENASFGLVGNQRGWANAGPGRLISLMLMRQVANPLVIIDEFEKSGSPMSDKGRSFSLPNSLLPLLEDLTASRWTCPYFQNQFDMSFINWVFTSNSQHGLPEPLLSRIRVVSVPSPTQEQINGLVLREAAERQLSTLIAAAITTALAEAFEAGHQINIRTVKRMLDLGSDQQNRPVLH</sequence>
<dbReference type="KEGG" id="palw:PSAL_021880"/>
<dbReference type="GO" id="GO:0016887">
    <property type="term" value="F:ATP hydrolysis activity"/>
    <property type="evidence" value="ECO:0007669"/>
    <property type="project" value="InterPro"/>
</dbReference>
<dbReference type="GO" id="GO:0006515">
    <property type="term" value="P:protein quality control for misfolded or incompletely synthesized proteins"/>
    <property type="evidence" value="ECO:0007669"/>
    <property type="project" value="TreeGrafter"/>
</dbReference>
<dbReference type="Pfam" id="PF00004">
    <property type="entry name" value="AAA"/>
    <property type="match status" value="1"/>
</dbReference>
<name>A0A418SL34_9RHOB</name>
<dbReference type="SUPFAM" id="SSF52540">
    <property type="entry name" value="P-loop containing nucleoside triphosphate hydrolases"/>
    <property type="match status" value="1"/>
</dbReference>
<accession>A0A418SL34</accession>
<dbReference type="Proteomes" id="UP000283786">
    <property type="component" value="Chromosome"/>
</dbReference>
<keyword evidence="2" id="KW-0645">Protease</keyword>
<dbReference type="GO" id="GO:0004176">
    <property type="term" value="F:ATP-dependent peptidase activity"/>
    <property type="evidence" value="ECO:0007669"/>
    <property type="project" value="InterPro"/>
</dbReference>
<dbReference type="InterPro" id="IPR003959">
    <property type="entry name" value="ATPase_AAA_core"/>
</dbReference>
<dbReference type="AlphaFoldDB" id="A0A418SL34"/>
<protein>
    <submittedName>
        <fullName evidence="2">Lon protease</fullName>
        <ecNumber evidence="2">3.4.21.53</ecNumber>
    </submittedName>
</protein>
<proteinExistence type="predicted"/>
<reference evidence="2 3" key="1">
    <citation type="submission" date="2020-08" db="EMBL/GenBank/DDBJ databases">
        <title>Genome sequence of Rhodobacteraceae bacterium Lw-13e.</title>
        <authorList>
            <person name="Poehlein A."/>
            <person name="Wolter L."/>
            <person name="Daniel R."/>
            <person name="Brinkhoff T."/>
        </authorList>
    </citation>
    <scope>NUCLEOTIDE SEQUENCE [LARGE SCALE GENOMIC DNA]</scope>
    <source>
        <strain evidence="2 3">Lw-13e</strain>
    </source>
</reference>